<dbReference type="InterPro" id="IPR029903">
    <property type="entry name" value="RmlD-like-bd"/>
</dbReference>
<keyword evidence="6" id="KW-0560">Oxidoreductase</keyword>
<comment type="caution">
    <text evidence="8">The sequence shown here is derived from an EMBL/GenBank/DDBJ whole genome shotgun (WGS) entry which is preliminary data.</text>
</comment>
<evidence type="ECO:0000256" key="6">
    <source>
        <dbReference type="RuleBase" id="RU364082"/>
    </source>
</evidence>
<evidence type="ECO:0000256" key="1">
    <source>
        <dbReference type="ARBA" id="ARBA00004781"/>
    </source>
</evidence>
<dbReference type="NCBIfam" id="TIGR01214">
    <property type="entry name" value="rmlD"/>
    <property type="match status" value="1"/>
</dbReference>
<dbReference type="STRING" id="1203554.HMPREF1476_00199"/>
<dbReference type="EMBL" id="ATCF01000004">
    <property type="protein sequence ID" value="EPE01966.1"/>
    <property type="molecule type" value="Genomic_DNA"/>
</dbReference>
<dbReference type="EC" id="1.1.1.133" evidence="3 6"/>
<organism evidence="8 9">
    <name type="scientific">Sutterella wadsworthensis HGA0223</name>
    <dbReference type="NCBI Taxonomy" id="1203554"/>
    <lineage>
        <taxon>Bacteria</taxon>
        <taxon>Pseudomonadati</taxon>
        <taxon>Pseudomonadota</taxon>
        <taxon>Betaproteobacteria</taxon>
        <taxon>Burkholderiales</taxon>
        <taxon>Sutterellaceae</taxon>
        <taxon>Sutterella</taxon>
    </lineage>
</organism>
<dbReference type="HOGENOM" id="CLU_045518_1_2_4"/>
<gene>
    <name evidence="8" type="ORF">HMPREF1476_00199</name>
</gene>
<dbReference type="AlphaFoldDB" id="S3BRD7"/>
<dbReference type="UniPathway" id="UPA00124"/>
<sequence>MGLGFDRHELNIADQNAVIQKLRPGVFDCIINCAAYTAVDDAEDHSRDAIAVNAAAPKYLTDTGIPIMHISTDYVFDGRARQPYEVDSQTAPLSVYGRSKQMGEAALLTSKACGCIIRTSRLYSPTAGTRSFFQTMLQLLSERQSLGVVSDQFSAPTLAEDLADALVELYLQGAHLRSMQVLHFTNTGETSWLGFASAIQERIGTTCKLEAIPAVQYPAKARRPHYSVLSLQSLQAWRIKPRSWQDALTEACVQCGRIKS</sequence>
<dbReference type="GO" id="GO:0019305">
    <property type="term" value="P:dTDP-rhamnose biosynthetic process"/>
    <property type="evidence" value="ECO:0007669"/>
    <property type="project" value="UniProtKB-UniPathway"/>
</dbReference>
<dbReference type="Pfam" id="PF04321">
    <property type="entry name" value="RmlD_sub_bind"/>
    <property type="match status" value="1"/>
</dbReference>
<evidence type="ECO:0000256" key="4">
    <source>
        <dbReference type="ARBA" id="ARBA00017099"/>
    </source>
</evidence>
<evidence type="ECO:0000313" key="8">
    <source>
        <dbReference type="EMBL" id="EPE01966.1"/>
    </source>
</evidence>
<evidence type="ECO:0000256" key="3">
    <source>
        <dbReference type="ARBA" id="ARBA00012929"/>
    </source>
</evidence>
<evidence type="ECO:0000256" key="5">
    <source>
        <dbReference type="ARBA" id="ARBA00048200"/>
    </source>
</evidence>
<dbReference type="Gene3D" id="3.90.25.10">
    <property type="entry name" value="UDP-galactose 4-epimerase, domain 1"/>
    <property type="match status" value="1"/>
</dbReference>
<dbReference type="eggNOG" id="COG1091">
    <property type="taxonomic scope" value="Bacteria"/>
</dbReference>
<dbReference type="InterPro" id="IPR036291">
    <property type="entry name" value="NAD(P)-bd_dom_sf"/>
</dbReference>
<evidence type="ECO:0000313" key="9">
    <source>
        <dbReference type="Proteomes" id="UP000014400"/>
    </source>
</evidence>
<dbReference type="PANTHER" id="PTHR10491">
    <property type="entry name" value="DTDP-4-DEHYDRORHAMNOSE REDUCTASE"/>
    <property type="match status" value="1"/>
</dbReference>
<evidence type="ECO:0000256" key="2">
    <source>
        <dbReference type="ARBA" id="ARBA00010944"/>
    </source>
</evidence>
<dbReference type="SUPFAM" id="SSF51735">
    <property type="entry name" value="NAD(P)-binding Rossmann-fold domains"/>
    <property type="match status" value="1"/>
</dbReference>
<comment type="pathway">
    <text evidence="1 6">Carbohydrate biosynthesis; dTDP-L-rhamnose biosynthesis.</text>
</comment>
<evidence type="ECO:0000259" key="7">
    <source>
        <dbReference type="Pfam" id="PF04321"/>
    </source>
</evidence>
<comment type="catalytic activity">
    <reaction evidence="5 6">
        <text>dTDP-beta-L-rhamnose + NADP(+) = dTDP-4-dehydro-beta-L-rhamnose + NADPH + H(+)</text>
        <dbReference type="Rhea" id="RHEA:21796"/>
        <dbReference type="ChEBI" id="CHEBI:15378"/>
        <dbReference type="ChEBI" id="CHEBI:57510"/>
        <dbReference type="ChEBI" id="CHEBI:57783"/>
        <dbReference type="ChEBI" id="CHEBI:58349"/>
        <dbReference type="ChEBI" id="CHEBI:62830"/>
        <dbReference type="EC" id="1.1.1.133"/>
    </reaction>
</comment>
<dbReference type="Gene3D" id="3.40.50.720">
    <property type="entry name" value="NAD(P)-binding Rossmann-like Domain"/>
    <property type="match status" value="1"/>
</dbReference>
<dbReference type="PANTHER" id="PTHR10491:SF4">
    <property type="entry name" value="METHIONINE ADENOSYLTRANSFERASE 2 SUBUNIT BETA"/>
    <property type="match status" value="1"/>
</dbReference>
<feature type="domain" description="RmlD-like substrate binding" evidence="7">
    <location>
        <begin position="4"/>
        <end position="252"/>
    </location>
</feature>
<keyword evidence="6" id="KW-0521">NADP</keyword>
<comment type="similarity">
    <text evidence="2 6">Belongs to the dTDP-4-dehydrorhamnose reductase family.</text>
</comment>
<reference evidence="8 9" key="1">
    <citation type="submission" date="2013-04" db="EMBL/GenBank/DDBJ databases">
        <title>The Genome Sequence of Sutterella wadsworthensis HGA0223.</title>
        <authorList>
            <consortium name="The Broad Institute Genomics Platform"/>
            <person name="Earl A."/>
            <person name="Ward D."/>
            <person name="Feldgarden M."/>
            <person name="Gevers D."/>
            <person name="Schmidt T.M."/>
            <person name="Dover J."/>
            <person name="Dai D."/>
            <person name="Walker B."/>
            <person name="Young S."/>
            <person name="Zeng Q."/>
            <person name="Gargeya S."/>
            <person name="Fitzgerald M."/>
            <person name="Haas B."/>
            <person name="Abouelleil A."/>
            <person name="Allen A.W."/>
            <person name="Alvarado L."/>
            <person name="Arachchi H.M."/>
            <person name="Berlin A.M."/>
            <person name="Chapman S.B."/>
            <person name="Gainer-Dewar J."/>
            <person name="Goldberg J."/>
            <person name="Griggs A."/>
            <person name="Gujja S."/>
            <person name="Hansen M."/>
            <person name="Howarth C."/>
            <person name="Imamovic A."/>
            <person name="Ireland A."/>
            <person name="Larimer J."/>
            <person name="McCowan C."/>
            <person name="Murphy C."/>
            <person name="Pearson M."/>
            <person name="Poon T.W."/>
            <person name="Priest M."/>
            <person name="Roberts A."/>
            <person name="Saif S."/>
            <person name="Shea T."/>
            <person name="Sisk P."/>
            <person name="Sykes S."/>
            <person name="Wortman J."/>
            <person name="Nusbaum C."/>
            <person name="Birren B."/>
        </authorList>
    </citation>
    <scope>NUCLEOTIDE SEQUENCE [LARGE SCALE GENOMIC DNA]</scope>
    <source>
        <strain evidence="8 9">HGA0223</strain>
    </source>
</reference>
<dbReference type="GO" id="GO:0008831">
    <property type="term" value="F:dTDP-4-dehydrorhamnose reductase activity"/>
    <property type="evidence" value="ECO:0007669"/>
    <property type="project" value="UniProtKB-EC"/>
</dbReference>
<dbReference type="Proteomes" id="UP000014400">
    <property type="component" value="Unassembled WGS sequence"/>
</dbReference>
<dbReference type="PATRIC" id="fig|1203554.3.peg.189"/>
<comment type="cofactor">
    <cofactor evidence="6">
        <name>Mg(2+)</name>
        <dbReference type="ChEBI" id="CHEBI:18420"/>
    </cofactor>
    <text evidence="6">Binds 1 Mg(2+) ion per monomer.</text>
</comment>
<comment type="function">
    <text evidence="6">Catalyzes the reduction of dTDP-6-deoxy-L-lyxo-4-hexulose to yield dTDP-L-rhamnose.</text>
</comment>
<dbReference type="CDD" id="cd05254">
    <property type="entry name" value="dTDP_HR_like_SDR_e"/>
    <property type="match status" value="1"/>
</dbReference>
<protein>
    <recommendedName>
        <fullName evidence="4 6">dTDP-4-dehydrorhamnose reductase</fullName>
        <ecNumber evidence="3 6">1.1.1.133</ecNumber>
    </recommendedName>
</protein>
<accession>S3BRD7</accession>
<dbReference type="InterPro" id="IPR005913">
    <property type="entry name" value="dTDP_dehydrorham_reduct"/>
</dbReference>
<proteinExistence type="inferred from homology"/>
<keyword evidence="9" id="KW-1185">Reference proteome</keyword>
<name>S3BRD7_9BURK</name>